<dbReference type="OrthoDB" id="1027584at2"/>
<dbReference type="STRING" id="667015.Bacsa_0301"/>
<dbReference type="InterPro" id="IPR038143">
    <property type="entry name" value="NigD-like_C_dom_sf"/>
</dbReference>
<reference evidence="3 4" key="1">
    <citation type="journal article" date="2011" name="Stand. Genomic Sci.">
        <title>Complete genome sequence of Bacteroides salanitronis type strain (BL78).</title>
        <authorList>
            <person name="Gronow S."/>
            <person name="Held B."/>
            <person name="Lucas S."/>
            <person name="Lapidus A."/>
            <person name="Del Rio T.G."/>
            <person name="Nolan M."/>
            <person name="Tice H."/>
            <person name="Deshpande S."/>
            <person name="Cheng J.F."/>
            <person name="Pitluck S."/>
            <person name="Liolios K."/>
            <person name="Pagani I."/>
            <person name="Ivanova N."/>
            <person name="Mavromatis K."/>
            <person name="Pati A."/>
            <person name="Tapia R."/>
            <person name="Han C."/>
            <person name="Goodwin L."/>
            <person name="Chen A."/>
            <person name="Palaniappan K."/>
            <person name="Land M."/>
            <person name="Hauser L."/>
            <person name="Chang Y.J."/>
            <person name="Jeffries C.D."/>
            <person name="Brambilla E.M."/>
            <person name="Rohde M."/>
            <person name="Goker M."/>
            <person name="Detter J.C."/>
            <person name="Woyke T."/>
            <person name="Bristow J."/>
            <person name="Markowitz V."/>
            <person name="Hugenholtz P."/>
            <person name="Kyrpides N.C."/>
            <person name="Klenk H.P."/>
            <person name="Eisen J.A."/>
        </authorList>
    </citation>
    <scope>NUCLEOTIDE SEQUENCE [LARGE SCALE GENOMIC DNA]</scope>
    <source>
        <strain evidence="3 4">DSM 18170</strain>
    </source>
</reference>
<dbReference type="InterPro" id="IPR035376">
    <property type="entry name" value="NigD_C"/>
</dbReference>
<evidence type="ECO:0000256" key="1">
    <source>
        <dbReference type="SAM" id="SignalP"/>
    </source>
</evidence>
<dbReference type="HOGENOM" id="CLU_1068147_0_0_10"/>
<name>F0R6Y8_PHOSB</name>
<feature type="domain" description="NigD-like C-terminal" evidence="2">
    <location>
        <begin position="129"/>
        <end position="230"/>
    </location>
</feature>
<proteinExistence type="predicted"/>
<dbReference type="eggNOG" id="ENOG5033QJT">
    <property type="taxonomic scope" value="Bacteria"/>
</dbReference>
<keyword evidence="1" id="KW-0732">Signal</keyword>
<dbReference type="RefSeq" id="WP_013616367.1">
    <property type="nucleotide sequence ID" value="NC_015164.1"/>
</dbReference>
<evidence type="ECO:0000313" key="3">
    <source>
        <dbReference type="EMBL" id="ADY34905.1"/>
    </source>
</evidence>
<dbReference type="PROSITE" id="PS51257">
    <property type="entry name" value="PROKAR_LIPOPROTEIN"/>
    <property type="match status" value="1"/>
</dbReference>
<dbReference type="Proteomes" id="UP000007486">
    <property type="component" value="Chromosome"/>
</dbReference>
<dbReference type="EMBL" id="CP002530">
    <property type="protein sequence ID" value="ADY34905.1"/>
    <property type="molecule type" value="Genomic_DNA"/>
</dbReference>
<sequence length="239" mass="26428">MKTIHYLYATCLLFALMPAFSSCTLDADDDLANLESNVGAGTFSTLGTVMMDNQGITIESDLYGNLIPENPETISSIDADSTGQRILAGFIFLNNPTDQSSLEGHYIRIVDLLYKVNTLPASDLRTLPEDNFGNDPLQITDVSISKKHLNIQYVYEGSKHIQHGVNLVLTNQSELDANGLLPVEFRHDAYNDSPDQSMESIVSFTLESIAECQSADFKGFRIIYNSGANSQAEWRVFVK</sequence>
<accession>F0R6Y8</accession>
<organism evidence="3 4">
    <name type="scientific">Phocaeicola salanitronis (strain DSM 18170 / JCM 13657 / CCUG 60908 / BL78)</name>
    <name type="common">Bacteroides salanitronis</name>
    <dbReference type="NCBI Taxonomy" id="667015"/>
    <lineage>
        <taxon>Bacteria</taxon>
        <taxon>Pseudomonadati</taxon>
        <taxon>Bacteroidota</taxon>
        <taxon>Bacteroidia</taxon>
        <taxon>Bacteroidales</taxon>
        <taxon>Bacteroidaceae</taxon>
        <taxon>Phocaeicola</taxon>
    </lineage>
</organism>
<evidence type="ECO:0000259" key="2">
    <source>
        <dbReference type="Pfam" id="PF17415"/>
    </source>
</evidence>
<evidence type="ECO:0000313" key="4">
    <source>
        <dbReference type="Proteomes" id="UP000007486"/>
    </source>
</evidence>
<gene>
    <name evidence="3" type="ordered locus">Bacsa_0301</name>
</gene>
<feature type="signal peptide" evidence="1">
    <location>
        <begin position="1"/>
        <end position="27"/>
    </location>
</feature>
<keyword evidence="4" id="KW-1185">Reference proteome</keyword>
<protein>
    <recommendedName>
        <fullName evidence="2">NigD-like C-terminal domain-containing protein</fullName>
    </recommendedName>
</protein>
<dbReference type="KEGG" id="bsa:Bacsa_0301"/>
<feature type="chain" id="PRO_5003259077" description="NigD-like C-terminal domain-containing protein" evidence="1">
    <location>
        <begin position="28"/>
        <end position="239"/>
    </location>
</feature>
<dbReference type="AlphaFoldDB" id="F0R6Y8"/>
<dbReference type="Gene3D" id="2.60.40.2370">
    <property type="entry name" value="NigD-like, C-terminal beta sandwich domain"/>
    <property type="match status" value="1"/>
</dbReference>
<dbReference type="Pfam" id="PF17415">
    <property type="entry name" value="NigD_C"/>
    <property type="match status" value="1"/>
</dbReference>